<evidence type="ECO:0000256" key="1">
    <source>
        <dbReference type="SAM" id="SignalP"/>
    </source>
</evidence>
<keyword evidence="1" id="KW-0732">Signal</keyword>
<comment type="caution">
    <text evidence="2">The sequence shown here is derived from an EMBL/GenBank/DDBJ whole genome shotgun (WGS) entry which is preliminary data.</text>
</comment>
<evidence type="ECO:0000313" key="3">
    <source>
        <dbReference type="Proteomes" id="UP000054053"/>
    </source>
</evidence>
<evidence type="ECO:0000313" key="2">
    <source>
        <dbReference type="EMBL" id="GAO15622.1"/>
    </source>
</evidence>
<reference evidence="3" key="1">
    <citation type="journal article" date="2016" name="Genome Announc.">
        <title>Genome sequence of Ustilaginoidea virens IPU010, a rice pathogenic fungus causing false smut.</title>
        <authorList>
            <person name="Kumagai T."/>
            <person name="Ishii T."/>
            <person name="Terai G."/>
            <person name="Umemura M."/>
            <person name="Machida M."/>
            <person name="Asai K."/>
        </authorList>
    </citation>
    <scope>NUCLEOTIDE SEQUENCE [LARGE SCALE GENOMIC DNA]</scope>
    <source>
        <strain evidence="3">IPU010</strain>
    </source>
</reference>
<protein>
    <submittedName>
        <fullName evidence="2">Uncharacterized protein</fullName>
    </submittedName>
</protein>
<name>A0A1B5KX39_USTVR</name>
<dbReference type="Proteomes" id="UP000054053">
    <property type="component" value="Unassembled WGS sequence"/>
</dbReference>
<dbReference type="EMBL" id="BBTG02000036">
    <property type="protein sequence ID" value="GAO15622.1"/>
    <property type="molecule type" value="Genomic_DNA"/>
</dbReference>
<gene>
    <name evidence="2" type="ORF">UVI_02050540</name>
</gene>
<organism evidence="2 3">
    <name type="scientific">Ustilaginoidea virens</name>
    <name type="common">Rice false smut fungus</name>
    <name type="synonym">Villosiclava virens</name>
    <dbReference type="NCBI Taxonomy" id="1159556"/>
    <lineage>
        <taxon>Eukaryota</taxon>
        <taxon>Fungi</taxon>
        <taxon>Dikarya</taxon>
        <taxon>Ascomycota</taxon>
        <taxon>Pezizomycotina</taxon>
        <taxon>Sordariomycetes</taxon>
        <taxon>Hypocreomycetidae</taxon>
        <taxon>Hypocreales</taxon>
        <taxon>Clavicipitaceae</taxon>
        <taxon>Ustilaginoidea</taxon>
    </lineage>
</organism>
<proteinExistence type="predicted"/>
<dbReference type="AlphaFoldDB" id="A0A1B5KX39"/>
<feature type="chain" id="PRO_5008577583" evidence="1">
    <location>
        <begin position="17"/>
        <end position="93"/>
    </location>
</feature>
<sequence length="93" mass="10008">MKLLVAAAGLAACVLAKDLIVCKQTRFRDCVPVSSAWVCDNLVSGDGRPFISGRVTSWGSCDIFSENGCSGISNKMDTKGWSRFPFAVKSIRC</sequence>
<feature type="signal peptide" evidence="1">
    <location>
        <begin position="1"/>
        <end position="16"/>
    </location>
</feature>
<accession>A0A1B5KX39</accession>